<dbReference type="PANTHER" id="PTHR35046:SF18">
    <property type="entry name" value="RNA-DIRECTED DNA POLYMERASE"/>
    <property type="match status" value="1"/>
</dbReference>
<dbReference type="GO" id="GO:0003676">
    <property type="term" value="F:nucleic acid binding"/>
    <property type="evidence" value="ECO:0007669"/>
    <property type="project" value="InterPro"/>
</dbReference>
<name>A0AAV3RH05_LITER</name>
<gene>
    <name evidence="1" type="ORF">LIER_27817</name>
</gene>
<dbReference type="EMBL" id="BAABME010009071">
    <property type="protein sequence ID" value="GAA0174425.1"/>
    <property type="molecule type" value="Genomic_DNA"/>
</dbReference>
<evidence type="ECO:0000313" key="1">
    <source>
        <dbReference type="EMBL" id="GAA0174425.1"/>
    </source>
</evidence>
<dbReference type="SUPFAM" id="SSF53098">
    <property type="entry name" value="Ribonuclease H-like"/>
    <property type="match status" value="1"/>
</dbReference>
<keyword evidence="2" id="KW-1185">Reference proteome</keyword>
<dbReference type="InterPro" id="IPR012337">
    <property type="entry name" value="RNaseH-like_sf"/>
</dbReference>
<dbReference type="AlphaFoldDB" id="A0AAV3RH05"/>
<evidence type="ECO:0000313" key="2">
    <source>
        <dbReference type="Proteomes" id="UP001454036"/>
    </source>
</evidence>
<reference evidence="1 2" key="1">
    <citation type="submission" date="2024-01" db="EMBL/GenBank/DDBJ databases">
        <title>The complete chloroplast genome sequence of Lithospermum erythrorhizon: insights into the phylogenetic relationship among Boraginaceae species and the maternal lineages of purple gromwells.</title>
        <authorList>
            <person name="Okada T."/>
            <person name="Watanabe K."/>
        </authorList>
    </citation>
    <scope>NUCLEOTIDE SEQUENCE [LARGE SCALE GENOMIC DNA]</scope>
</reference>
<dbReference type="Proteomes" id="UP001454036">
    <property type="component" value="Unassembled WGS sequence"/>
</dbReference>
<dbReference type="Gene3D" id="3.30.420.10">
    <property type="entry name" value="Ribonuclease H-like superfamily/Ribonuclease H"/>
    <property type="match status" value="1"/>
</dbReference>
<comment type="caution">
    <text evidence="1">The sequence shown here is derived from an EMBL/GenBank/DDBJ whole genome shotgun (WGS) entry which is preliminary data.</text>
</comment>
<dbReference type="PANTHER" id="PTHR35046">
    <property type="entry name" value="ZINC KNUCKLE (CCHC-TYPE) FAMILY PROTEIN"/>
    <property type="match status" value="1"/>
</dbReference>
<evidence type="ECO:0008006" key="3">
    <source>
        <dbReference type="Google" id="ProtNLM"/>
    </source>
</evidence>
<organism evidence="1 2">
    <name type="scientific">Lithospermum erythrorhizon</name>
    <name type="common">Purple gromwell</name>
    <name type="synonym">Lithospermum officinale var. erythrorhizon</name>
    <dbReference type="NCBI Taxonomy" id="34254"/>
    <lineage>
        <taxon>Eukaryota</taxon>
        <taxon>Viridiplantae</taxon>
        <taxon>Streptophyta</taxon>
        <taxon>Embryophyta</taxon>
        <taxon>Tracheophyta</taxon>
        <taxon>Spermatophyta</taxon>
        <taxon>Magnoliopsida</taxon>
        <taxon>eudicotyledons</taxon>
        <taxon>Gunneridae</taxon>
        <taxon>Pentapetalae</taxon>
        <taxon>asterids</taxon>
        <taxon>lamiids</taxon>
        <taxon>Boraginales</taxon>
        <taxon>Boraginaceae</taxon>
        <taxon>Boraginoideae</taxon>
        <taxon>Lithospermeae</taxon>
        <taxon>Lithospermum</taxon>
    </lineage>
</organism>
<accession>A0AAV3RH05</accession>
<dbReference type="InterPro" id="IPR036397">
    <property type="entry name" value="RNaseH_sf"/>
</dbReference>
<proteinExistence type="predicted"/>
<protein>
    <recommendedName>
        <fullName evidence="3">Integrase catalytic domain-containing protein</fullName>
    </recommendedName>
</protein>
<sequence>MNRVVDALSRISMLTHLETQVMGFELIRDHLATDPYFGPIMSDVSIGLHNDYVMNNGYLYKDSQLCIPEGSMRLRIVQDLHNEGCRTCQVDKGKSSNVGLYMPLPILEGPWTSVSMDFVSSLPRTLRRNDSVFVVVDRFSNMARFIACKKTTDVVHMATLYFLEIYHLHGLPMSFVSDRDRRFVGHFWRSLWRLANTKLDFVKFSYNRSWERRQDLAISPLFMDTILEHQLI</sequence>